<sequence length="281" mass="31726">MPKCVKKNNHQVTRALLEYWQTTRKNSSVIWSFDVTKQEKKFFQGSKASFAIVEYLYVPLQEDGSRNDDLENEFAGDEGSLGHLLKAANGRSTRKPSYRTLKKGIRSCVSLGFRSSYYAYRAMSLLAQHGVDSGNLHRMAIETMRKTLQAKYEQFANWRFVIITGLKEDLLINEQPFRDWTVHRNPHNFITMALGPRAMLVGTPSPDNRFAVAWGNANQAPVNVANHNQFTIDTARHFIVAASEVQLDAVIPLLTSELVTERMSSDRVVTASLPPSSSRTT</sequence>
<gene>
    <name evidence="1" type="ORF">CJF59_03380</name>
</gene>
<dbReference type="AlphaFoldDB" id="A0AAN1PGE2"/>
<evidence type="ECO:0000313" key="2">
    <source>
        <dbReference type="Proteomes" id="UP000256572"/>
    </source>
</evidence>
<dbReference type="EMBL" id="CP023189">
    <property type="protein sequence ID" value="AXM99702.1"/>
    <property type="molecule type" value="Genomic_DNA"/>
</dbReference>
<dbReference type="Proteomes" id="UP000256572">
    <property type="component" value="Chromosome"/>
</dbReference>
<reference evidence="1 2" key="2">
    <citation type="submission" date="2018-08" db="EMBL/GenBank/DDBJ databases">
        <title>Acetobacter oryzifermentans sp. nov., isolated from Korea traditional vinegar and reclassification of Acetobacter pasteurianus subsp. ascendens (Henneberg 1898) as Acetobacter ascendens comb. nov.</title>
        <authorList>
            <person name="Cho G.Y."/>
            <person name="Lee S.H."/>
        </authorList>
    </citation>
    <scope>NUCLEOTIDE SEQUENCE [LARGE SCALE GENOMIC DNA]</scope>
    <source>
        <strain evidence="1 2">SH</strain>
    </source>
</reference>
<name>A0AAN1PGE2_9PROT</name>
<organism evidence="1 2">
    <name type="scientific">Acetobacter pomorum</name>
    <dbReference type="NCBI Taxonomy" id="65959"/>
    <lineage>
        <taxon>Bacteria</taxon>
        <taxon>Pseudomonadati</taxon>
        <taxon>Pseudomonadota</taxon>
        <taxon>Alphaproteobacteria</taxon>
        <taxon>Acetobacterales</taxon>
        <taxon>Acetobacteraceae</taxon>
        <taxon>Acetobacter</taxon>
    </lineage>
</organism>
<reference evidence="1 2" key="1">
    <citation type="submission" date="2017-09" db="EMBL/GenBank/DDBJ databases">
        <authorList>
            <person name="Kim K.H."/>
            <person name="Chun B.H."/>
            <person name="Han G.S."/>
            <person name="Hyun S.G."/>
            <person name="Jeon C.O."/>
        </authorList>
    </citation>
    <scope>NUCLEOTIDE SEQUENCE [LARGE SCALE GENOMIC DNA]</scope>
    <source>
        <strain evidence="1 2">SH</strain>
    </source>
</reference>
<evidence type="ECO:0000313" key="1">
    <source>
        <dbReference type="EMBL" id="AXM99702.1"/>
    </source>
</evidence>
<dbReference type="RefSeq" id="WP_089179458.1">
    <property type="nucleotide sequence ID" value="NZ_CP023189.1"/>
</dbReference>
<proteinExistence type="predicted"/>
<protein>
    <submittedName>
        <fullName evidence="1">DUF4238 domain-containing protein</fullName>
    </submittedName>
</protein>
<accession>A0AAN1PGE2</accession>